<proteinExistence type="predicted"/>
<dbReference type="Pfam" id="PF06114">
    <property type="entry name" value="Peptidase_M78"/>
    <property type="match status" value="1"/>
</dbReference>
<evidence type="ECO:0000313" key="3">
    <source>
        <dbReference type="Proteomes" id="UP000829401"/>
    </source>
</evidence>
<dbReference type="OrthoDB" id="2417909at2"/>
<dbReference type="Gene3D" id="1.10.10.2910">
    <property type="match status" value="1"/>
</dbReference>
<accession>T0CP68</accession>
<gene>
    <name evidence="2" type="ORF">K1I37_00115</name>
</gene>
<dbReference type="STRING" id="1356854.N007_01925"/>
<dbReference type="KEGG" id="aaco:K1I37_00115"/>
<keyword evidence="3" id="KW-1185">Reference proteome</keyword>
<dbReference type="InterPro" id="IPR010359">
    <property type="entry name" value="IrrE_HExxH"/>
</dbReference>
<reference evidence="3" key="1">
    <citation type="journal article" date="2022" name="G3 (Bethesda)">
        <title>Unveiling the complete genome sequence of Alicyclobacillus acidoterrestris DSM 3922T, a taint-producing strain.</title>
        <authorList>
            <person name="Leonardo I.C."/>
            <person name="Barreto Crespo M.T."/>
            <person name="Gaspar F.B."/>
        </authorList>
    </citation>
    <scope>NUCLEOTIDE SEQUENCE [LARGE SCALE GENOMIC DNA]</scope>
    <source>
        <strain evidence="3">DSM 3922</strain>
    </source>
</reference>
<organism evidence="2 3">
    <name type="scientific">Alicyclobacillus acidoterrestris (strain ATCC 49025 / DSM 3922 / CIP 106132 / NCIMB 13137 / GD3B)</name>
    <dbReference type="NCBI Taxonomy" id="1356854"/>
    <lineage>
        <taxon>Bacteria</taxon>
        <taxon>Bacillati</taxon>
        <taxon>Bacillota</taxon>
        <taxon>Bacilli</taxon>
        <taxon>Bacillales</taxon>
        <taxon>Alicyclobacillaceae</taxon>
        <taxon>Alicyclobacillus</taxon>
    </lineage>
</organism>
<dbReference type="AlphaFoldDB" id="T0CP68"/>
<feature type="domain" description="IrrE N-terminal-like" evidence="1">
    <location>
        <begin position="47"/>
        <end position="142"/>
    </location>
</feature>
<dbReference type="EMBL" id="CP080467">
    <property type="protein sequence ID" value="UNO49016.1"/>
    <property type="molecule type" value="Genomic_DNA"/>
</dbReference>
<protein>
    <submittedName>
        <fullName evidence="2">ImmA/IrrE family metallo-endopeptidase</fullName>
    </submittedName>
</protein>
<accession>A0A9E6ZLA7</accession>
<sequence>MQIQTEKSVEDWYNRIGVRAPVNLESICADMNVIIHRAPVPGVALCESKIIVLDSRLNSIQSREQLAHEMAHILLHCGGQWYQNRIYIQQQEWQARNLGLILLAPIHLLREEIGPGDSIYTLLPFLAEKFQISASSLKFRLNILAGALTLAM</sequence>
<dbReference type="RefSeq" id="WP_021298574.1">
    <property type="nucleotide sequence ID" value="NZ_AURB01000197.1"/>
</dbReference>
<dbReference type="Proteomes" id="UP000829401">
    <property type="component" value="Chromosome"/>
</dbReference>
<name>T0CP68_ALIAG</name>
<evidence type="ECO:0000313" key="2">
    <source>
        <dbReference type="EMBL" id="UNO49016.1"/>
    </source>
</evidence>
<evidence type="ECO:0000259" key="1">
    <source>
        <dbReference type="Pfam" id="PF06114"/>
    </source>
</evidence>